<feature type="transmembrane region" description="Helical" evidence="8">
    <location>
        <begin position="395"/>
        <end position="414"/>
    </location>
</feature>
<evidence type="ECO:0000256" key="3">
    <source>
        <dbReference type="ARBA" id="ARBA00022448"/>
    </source>
</evidence>
<feature type="transmembrane region" description="Helical" evidence="8">
    <location>
        <begin position="9"/>
        <end position="29"/>
    </location>
</feature>
<feature type="transmembrane region" description="Helical" evidence="8">
    <location>
        <begin position="136"/>
        <end position="157"/>
    </location>
</feature>
<dbReference type="InterPro" id="IPR011701">
    <property type="entry name" value="MFS"/>
</dbReference>
<evidence type="ECO:0000256" key="6">
    <source>
        <dbReference type="ARBA" id="ARBA00022989"/>
    </source>
</evidence>
<dbReference type="CDD" id="cd17503">
    <property type="entry name" value="MFS_LmrB_MDR_like"/>
    <property type="match status" value="1"/>
</dbReference>
<evidence type="ECO:0000256" key="4">
    <source>
        <dbReference type="ARBA" id="ARBA00022475"/>
    </source>
</evidence>
<feature type="transmembrane region" description="Helical" evidence="8">
    <location>
        <begin position="303"/>
        <end position="324"/>
    </location>
</feature>
<evidence type="ECO:0000256" key="1">
    <source>
        <dbReference type="ARBA" id="ARBA00004651"/>
    </source>
</evidence>
<dbReference type="SUPFAM" id="SSF103473">
    <property type="entry name" value="MFS general substrate transporter"/>
    <property type="match status" value="1"/>
</dbReference>
<feature type="transmembrane region" description="Helical" evidence="8">
    <location>
        <begin position="49"/>
        <end position="69"/>
    </location>
</feature>
<dbReference type="InterPro" id="IPR004638">
    <property type="entry name" value="EmrB-like"/>
</dbReference>
<dbReference type="Gene3D" id="1.20.1250.20">
    <property type="entry name" value="MFS general substrate transporter like domains"/>
    <property type="match status" value="1"/>
</dbReference>
<feature type="transmembrane region" description="Helical" evidence="8">
    <location>
        <begin position="331"/>
        <end position="352"/>
    </location>
</feature>
<feature type="transmembrane region" description="Helical" evidence="8">
    <location>
        <begin position="271"/>
        <end position="291"/>
    </location>
</feature>
<dbReference type="InterPro" id="IPR036259">
    <property type="entry name" value="MFS_trans_sf"/>
</dbReference>
<feature type="transmembrane region" description="Helical" evidence="8">
    <location>
        <begin position="197"/>
        <end position="217"/>
    </location>
</feature>
<keyword evidence="7 8" id="KW-0472">Membrane</keyword>
<dbReference type="PRINTS" id="PR01036">
    <property type="entry name" value="TCRTETB"/>
</dbReference>
<evidence type="ECO:0000256" key="8">
    <source>
        <dbReference type="SAM" id="Phobius"/>
    </source>
</evidence>
<evidence type="ECO:0000259" key="9">
    <source>
        <dbReference type="PROSITE" id="PS50850"/>
    </source>
</evidence>
<accession>A0A519BGL3</accession>
<keyword evidence="5 8" id="KW-0812">Transmembrane</keyword>
<proteinExistence type="inferred from homology"/>
<sequence>MSKSKYYKWYILIISVVASFMAILDINIVTVALPKMMSHYGENATNIEWVMIAYTITYSIVILLTTYTSKKYGLKIPFIVSILFFLLGSALCGMAPSFKFLVLFRVIQAIGGAGLIPISLNLLAKYFEPNERGKAMGIWTIGIMMAPAIGPLLGGYFVDYVDWRMIFYINIPVGFILLLLTIAILDNDIPVKKYMHNFDYVGFIFIGIFLGTLLYVLNEGQTLEWNSRIIITFEIISFASLLLFFINEIFTKSPIIDFRIFKNYNFVMGNIVSMVRSAAIFSSMFILPLFIENILNYNAMRAGILMIPLALSVAVVSPIAGTISDKIGPKYLLAAGMIILGYSNLGLGNLSLNTSIDYIAWNQVLRGIGIGLINAPVMSTVINSVGWDLIPEASALYNVLFQVGASFGIAGIGYELVVRQIYHLNQFARDISQKSASAQSMLNFLHSDLIKNAPSYFRYGYFPTYTMKFFDNVIYLYSEISSFGDIFVILAYLCIIGLLSAILIKNTKYNK</sequence>
<dbReference type="InterPro" id="IPR020846">
    <property type="entry name" value="MFS_dom"/>
</dbReference>
<dbReference type="PANTHER" id="PTHR42718:SF9">
    <property type="entry name" value="MAJOR FACILITATOR SUPERFAMILY MULTIDRUG TRANSPORTER MFSC"/>
    <property type="match status" value="1"/>
</dbReference>
<comment type="subcellular location">
    <subcellularLocation>
        <location evidence="1">Cell membrane</location>
        <topology evidence="1">Multi-pass membrane protein</topology>
    </subcellularLocation>
</comment>
<feature type="transmembrane region" description="Helical" evidence="8">
    <location>
        <begin position="364"/>
        <end position="383"/>
    </location>
</feature>
<evidence type="ECO:0000256" key="5">
    <source>
        <dbReference type="ARBA" id="ARBA00022692"/>
    </source>
</evidence>
<gene>
    <name evidence="10" type="ORF">EVJ46_05025</name>
</gene>
<dbReference type="Pfam" id="PF07690">
    <property type="entry name" value="MFS_1"/>
    <property type="match status" value="1"/>
</dbReference>
<comment type="similarity">
    <text evidence="2">Belongs to the major facilitator superfamily. EmrB family.</text>
</comment>
<name>A0A519BGL3_ACIG2</name>
<dbReference type="GO" id="GO:0022857">
    <property type="term" value="F:transmembrane transporter activity"/>
    <property type="evidence" value="ECO:0007669"/>
    <property type="project" value="InterPro"/>
</dbReference>
<feature type="domain" description="Major facilitator superfamily (MFS) profile" evidence="9">
    <location>
        <begin position="11"/>
        <end position="509"/>
    </location>
</feature>
<dbReference type="Gene3D" id="1.20.1720.10">
    <property type="entry name" value="Multidrug resistance protein D"/>
    <property type="match status" value="1"/>
</dbReference>
<feature type="transmembrane region" description="Helical" evidence="8">
    <location>
        <begin position="229"/>
        <end position="250"/>
    </location>
</feature>
<dbReference type="AlphaFoldDB" id="A0A519BGL3"/>
<dbReference type="EMBL" id="SGBC01000002">
    <property type="protein sequence ID" value="RZD16394.1"/>
    <property type="molecule type" value="Genomic_DNA"/>
</dbReference>
<feature type="transmembrane region" description="Helical" evidence="8">
    <location>
        <begin position="102"/>
        <end position="124"/>
    </location>
</feature>
<organism evidence="10 11">
    <name type="scientific">Acididesulfobacter guangdongensis</name>
    <dbReference type="NCBI Taxonomy" id="2597225"/>
    <lineage>
        <taxon>Bacteria</taxon>
        <taxon>Deltaproteobacteria</taxon>
        <taxon>Candidatus Acidulodesulfobacterales</taxon>
        <taxon>Candidatus Acididesulfobacter</taxon>
    </lineage>
</organism>
<keyword evidence="4" id="KW-1003">Cell membrane</keyword>
<protein>
    <submittedName>
        <fullName evidence="10">DHA2 family efflux MFS transporter permease subunit</fullName>
    </submittedName>
</protein>
<feature type="transmembrane region" description="Helical" evidence="8">
    <location>
        <begin position="163"/>
        <end position="185"/>
    </location>
</feature>
<dbReference type="NCBIfam" id="TIGR00711">
    <property type="entry name" value="efflux_EmrB"/>
    <property type="match status" value="1"/>
</dbReference>
<keyword evidence="6 8" id="KW-1133">Transmembrane helix</keyword>
<feature type="transmembrane region" description="Helical" evidence="8">
    <location>
        <begin position="76"/>
        <end position="96"/>
    </location>
</feature>
<dbReference type="Proteomes" id="UP000316562">
    <property type="component" value="Unassembled WGS sequence"/>
</dbReference>
<reference evidence="10 11" key="1">
    <citation type="journal article" date="2019" name="ISME J.">
        <title>Insights into ecological role of a new deltaproteobacterial order Candidatus Acidulodesulfobacterales by metagenomics and metatranscriptomics.</title>
        <authorList>
            <person name="Tan S."/>
            <person name="Liu J."/>
            <person name="Fang Y."/>
            <person name="Hedlund B.P."/>
            <person name="Lian Z.H."/>
            <person name="Huang L.Y."/>
            <person name="Li J.T."/>
            <person name="Huang L.N."/>
            <person name="Li W.J."/>
            <person name="Jiang H.C."/>
            <person name="Dong H.L."/>
            <person name="Shu W.S."/>
        </authorList>
    </citation>
    <scope>NUCLEOTIDE SEQUENCE [LARGE SCALE GENOMIC DNA]</scope>
    <source>
        <strain evidence="10">AP2</strain>
    </source>
</reference>
<dbReference type="PANTHER" id="PTHR42718">
    <property type="entry name" value="MAJOR FACILITATOR SUPERFAMILY MULTIDRUG TRANSPORTER MFSC"/>
    <property type="match status" value="1"/>
</dbReference>
<keyword evidence="3" id="KW-0813">Transport</keyword>
<dbReference type="GO" id="GO:0005886">
    <property type="term" value="C:plasma membrane"/>
    <property type="evidence" value="ECO:0007669"/>
    <property type="project" value="UniProtKB-SubCell"/>
</dbReference>
<evidence type="ECO:0000256" key="7">
    <source>
        <dbReference type="ARBA" id="ARBA00023136"/>
    </source>
</evidence>
<evidence type="ECO:0000256" key="2">
    <source>
        <dbReference type="ARBA" id="ARBA00008537"/>
    </source>
</evidence>
<feature type="transmembrane region" description="Helical" evidence="8">
    <location>
        <begin position="486"/>
        <end position="504"/>
    </location>
</feature>
<comment type="caution">
    <text evidence="10">The sequence shown here is derived from an EMBL/GenBank/DDBJ whole genome shotgun (WGS) entry which is preliminary data.</text>
</comment>
<dbReference type="PROSITE" id="PS50850">
    <property type="entry name" value="MFS"/>
    <property type="match status" value="1"/>
</dbReference>
<evidence type="ECO:0000313" key="11">
    <source>
        <dbReference type="Proteomes" id="UP000316562"/>
    </source>
</evidence>
<evidence type="ECO:0000313" key="10">
    <source>
        <dbReference type="EMBL" id="RZD16394.1"/>
    </source>
</evidence>